<dbReference type="InterPro" id="IPR006680">
    <property type="entry name" value="Amidohydro-rel"/>
</dbReference>
<name>A0ABU9AV56_9BACT</name>
<evidence type="ECO:0000259" key="2">
    <source>
        <dbReference type="Pfam" id="PF04909"/>
    </source>
</evidence>
<evidence type="ECO:0000313" key="4">
    <source>
        <dbReference type="Proteomes" id="UP001371305"/>
    </source>
</evidence>
<organism evidence="3 4">
    <name type="scientific">Luteolibacter soli</name>
    <dbReference type="NCBI Taxonomy" id="3135280"/>
    <lineage>
        <taxon>Bacteria</taxon>
        <taxon>Pseudomonadati</taxon>
        <taxon>Verrucomicrobiota</taxon>
        <taxon>Verrucomicrobiia</taxon>
        <taxon>Verrucomicrobiales</taxon>
        <taxon>Verrucomicrobiaceae</taxon>
        <taxon>Luteolibacter</taxon>
    </lineage>
</organism>
<dbReference type="Proteomes" id="UP001371305">
    <property type="component" value="Unassembled WGS sequence"/>
</dbReference>
<feature type="domain" description="Amidohydrolase-related" evidence="2">
    <location>
        <begin position="364"/>
        <end position="546"/>
    </location>
</feature>
<protein>
    <submittedName>
        <fullName evidence="3">Amidohydrolase family protein</fullName>
    </submittedName>
</protein>
<dbReference type="Gene3D" id="3.20.20.140">
    <property type="entry name" value="Metal-dependent hydrolases"/>
    <property type="match status" value="1"/>
</dbReference>
<comment type="caution">
    <text evidence="3">The sequence shown here is derived from an EMBL/GenBank/DDBJ whole genome shotgun (WGS) entry which is preliminary data.</text>
</comment>
<evidence type="ECO:0000313" key="3">
    <source>
        <dbReference type="EMBL" id="MEK7951640.1"/>
    </source>
</evidence>
<accession>A0ABU9AV56</accession>
<keyword evidence="4" id="KW-1185">Reference proteome</keyword>
<dbReference type="Pfam" id="PF04909">
    <property type="entry name" value="Amidohydro_2"/>
    <property type="match status" value="1"/>
</dbReference>
<gene>
    <name evidence="3" type="ORF">WKV53_14075</name>
</gene>
<dbReference type="EMBL" id="JBBUKT010000005">
    <property type="protein sequence ID" value="MEK7951640.1"/>
    <property type="molecule type" value="Genomic_DNA"/>
</dbReference>
<evidence type="ECO:0000256" key="1">
    <source>
        <dbReference type="SAM" id="MobiDB-lite"/>
    </source>
</evidence>
<feature type="compositionally biased region" description="Basic and acidic residues" evidence="1">
    <location>
        <begin position="104"/>
        <end position="113"/>
    </location>
</feature>
<reference evidence="3 4" key="1">
    <citation type="submission" date="2024-04" db="EMBL/GenBank/DDBJ databases">
        <title>Luteolibacter sp. isolated from soil.</title>
        <authorList>
            <person name="An J."/>
        </authorList>
    </citation>
    <scope>NUCLEOTIDE SEQUENCE [LARGE SCALE GENOMIC DNA]</scope>
    <source>
        <strain evidence="3 4">Y139</strain>
    </source>
</reference>
<dbReference type="RefSeq" id="WP_341405288.1">
    <property type="nucleotide sequence ID" value="NZ_JBBUKT010000005.1"/>
</dbReference>
<feature type="region of interest" description="Disordered" evidence="1">
    <location>
        <begin position="101"/>
        <end position="120"/>
    </location>
</feature>
<proteinExistence type="predicted"/>
<dbReference type="InterPro" id="IPR032466">
    <property type="entry name" value="Metal_Hydrolase"/>
</dbReference>
<dbReference type="SUPFAM" id="SSF51556">
    <property type="entry name" value="Metallo-dependent hydrolases"/>
    <property type="match status" value="1"/>
</dbReference>
<sequence>MRSPHRPIITRALLIGTAFSLLPACTQKEPPPPVALPTDKDSVTLIEKTPVIDVHTHTFNARFLPVKGIALGKRDIHPLLSLASDELVIAIANLIVWTTPKSPDPSDKRHLSPSDRQPNSRLMEDLARSVNRDAMALQGNRKPRSITPEKVASEPAVQGYIKLKTGESTFDNLSAPEKARLTQVVKMFGDGSATATQNREGKDEIKHFIDTLTSDEAAMEGLFRLDHTIQRKRQVDLIVSHMMDMAPTYNQPEDGKDLLKFERQQIPRVNRQQQKANGNMLYFAAYSPFRDQWGEGAAKGHALQIVKDAYHKQGAFGVKVYPPSGYAPSGNVIPHCPFSFASQPCEQWKARYKPNGVKLDPTVLDDRLLELFRWCVAEDVPVFTHCGTGEFQARKGYAKLAHPQHWKRLLTRHPELSNLRLCFGHAGAGGFWFDSSEDADWGRTVYELCCQYPNVYCEFGCFDAIADPVARANFTRQLASLIKKSHDDQTPFQFSKKIMYGSDWFMPMPAAADRVNYLNSFRVAILKAGGPQPAELYRRFFFKNALDYLNAPKRIQKGGLPPALKLHLNSLLDM</sequence>